<dbReference type="AlphaFoldDB" id="A0A8H4WQ92"/>
<reference evidence="2" key="2">
    <citation type="submission" date="2020-05" db="EMBL/GenBank/DDBJ databases">
        <authorList>
            <person name="Kim H.-S."/>
            <person name="Proctor R.H."/>
            <person name="Brown D.W."/>
        </authorList>
    </citation>
    <scope>NUCLEOTIDE SEQUENCE</scope>
    <source>
        <strain evidence="2">NRRL 45417</strain>
    </source>
</reference>
<dbReference type="EMBL" id="JABFAI010000336">
    <property type="protein sequence ID" value="KAF4946111.1"/>
    <property type="molecule type" value="Genomic_DNA"/>
</dbReference>
<evidence type="ECO:0000313" key="2">
    <source>
        <dbReference type="EMBL" id="KAF4946111.1"/>
    </source>
</evidence>
<name>A0A8H4WQ92_9HYPO</name>
<comment type="caution">
    <text evidence="2">The sequence shown here is derived from an EMBL/GenBank/DDBJ whole genome shotgun (WGS) entry which is preliminary data.</text>
</comment>
<evidence type="ECO:0000313" key="3">
    <source>
        <dbReference type="Proteomes" id="UP000604273"/>
    </source>
</evidence>
<sequence length="248" mass="28604">MKIVSYRVFCLGLPPRLADLRMERRLIMGDYRLRDLQAGKLTGNDTIHFASPEAEGAAPLNDSNDKQKALDSHLRAAAQLSAELSTESQLQGQNRDREVQTLQDQLRASQQRNTDLERQLDEQAQLRRHAGHQAQMLQNRLDQRVEQLHNTQNQLQDTQRHLEDSRLYAKRLEESQRQTIAHINQHQQLSMEIQELDAQRTAKSSMRQQCINNIAKQGFFRIEGLNGPSKRPAAAGEDHQWFKRPCNN</sequence>
<evidence type="ECO:0000256" key="1">
    <source>
        <dbReference type="SAM" id="Coils"/>
    </source>
</evidence>
<keyword evidence="3" id="KW-1185">Reference proteome</keyword>
<organism evidence="2 3">
    <name type="scientific">Fusarium gaditjirri</name>
    <dbReference type="NCBI Taxonomy" id="282569"/>
    <lineage>
        <taxon>Eukaryota</taxon>
        <taxon>Fungi</taxon>
        <taxon>Dikarya</taxon>
        <taxon>Ascomycota</taxon>
        <taxon>Pezizomycotina</taxon>
        <taxon>Sordariomycetes</taxon>
        <taxon>Hypocreomycetidae</taxon>
        <taxon>Hypocreales</taxon>
        <taxon>Nectriaceae</taxon>
        <taxon>Fusarium</taxon>
        <taxon>Fusarium nisikadoi species complex</taxon>
    </lineage>
</organism>
<feature type="coiled-coil region" evidence="1">
    <location>
        <begin position="99"/>
        <end position="158"/>
    </location>
</feature>
<proteinExistence type="predicted"/>
<keyword evidence="1" id="KW-0175">Coiled coil</keyword>
<dbReference type="OrthoDB" id="5102578at2759"/>
<gene>
    <name evidence="2" type="ORF">FGADI_11440</name>
</gene>
<dbReference type="Proteomes" id="UP000604273">
    <property type="component" value="Unassembled WGS sequence"/>
</dbReference>
<accession>A0A8H4WQ92</accession>
<reference evidence="2" key="1">
    <citation type="journal article" date="2020" name="BMC Genomics">
        <title>Correction to: Identification and distribution of gene clusters required for synthesis of sphingolipid metabolism inhibitors in diverse species of the filamentous fungus Fusarium.</title>
        <authorList>
            <person name="Kim H.S."/>
            <person name="Lohmar J.M."/>
            <person name="Busman M."/>
            <person name="Brown D.W."/>
            <person name="Naumann T.A."/>
            <person name="Divon H.H."/>
            <person name="Lysoe E."/>
            <person name="Uhlig S."/>
            <person name="Proctor R.H."/>
        </authorList>
    </citation>
    <scope>NUCLEOTIDE SEQUENCE</scope>
    <source>
        <strain evidence="2">NRRL 45417</strain>
    </source>
</reference>
<protein>
    <submittedName>
        <fullName evidence="2">Uncharacterized protein</fullName>
    </submittedName>
</protein>